<dbReference type="GO" id="GO:0046872">
    <property type="term" value="F:metal ion binding"/>
    <property type="evidence" value="ECO:0007669"/>
    <property type="project" value="UniProtKB-KW"/>
</dbReference>
<evidence type="ECO:0000259" key="5">
    <source>
        <dbReference type="PROSITE" id="PS51891"/>
    </source>
</evidence>
<evidence type="ECO:0000313" key="6">
    <source>
        <dbReference type="EMBL" id="GHC60353.1"/>
    </source>
</evidence>
<dbReference type="InterPro" id="IPR011057">
    <property type="entry name" value="Mss4-like_sf"/>
</dbReference>
<dbReference type="SUPFAM" id="SSF51316">
    <property type="entry name" value="Mss4-like"/>
    <property type="match status" value="1"/>
</dbReference>
<protein>
    <submittedName>
        <fullName evidence="6">Aldehyde-activating protein</fullName>
    </submittedName>
</protein>
<evidence type="ECO:0000256" key="1">
    <source>
        <dbReference type="ARBA" id="ARBA00005495"/>
    </source>
</evidence>
<sequence length="143" mass="15432">MSDAGFEAKGACLCGAVKFTATAQGHMDVCHCSMCRRWTGGVFMGVSCSDVQIEDESALGVYASSEHGERCFCKTCGSSFMWRSEQLGFYSVSAQAFEDPAAFDFTTEIFIDSKPANYDFANPTQKLTAAEVMAMFSSEGAPE</sequence>
<name>A0A8J3GFU0_9HYPH</name>
<organism evidence="6 7">
    <name type="scientific">Limoniibacter endophyticus</name>
    <dbReference type="NCBI Taxonomy" id="1565040"/>
    <lineage>
        <taxon>Bacteria</taxon>
        <taxon>Pseudomonadati</taxon>
        <taxon>Pseudomonadota</taxon>
        <taxon>Alphaproteobacteria</taxon>
        <taxon>Hyphomicrobiales</taxon>
        <taxon>Bartonellaceae</taxon>
        <taxon>Limoniibacter</taxon>
    </lineage>
</organism>
<dbReference type="Pfam" id="PF04828">
    <property type="entry name" value="GFA"/>
    <property type="match status" value="1"/>
</dbReference>
<dbReference type="PANTHER" id="PTHR33337:SF40">
    <property type="entry name" value="CENP-V_GFA DOMAIN-CONTAINING PROTEIN-RELATED"/>
    <property type="match status" value="1"/>
</dbReference>
<evidence type="ECO:0000256" key="4">
    <source>
        <dbReference type="ARBA" id="ARBA00023239"/>
    </source>
</evidence>
<dbReference type="AlphaFoldDB" id="A0A8J3GFU0"/>
<dbReference type="GO" id="GO:0016846">
    <property type="term" value="F:carbon-sulfur lyase activity"/>
    <property type="evidence" value="ECO:0007669"/>
    <property type="project" value="InterPro"/>
</dbReference>
<dbReference type="InterPro" id="IPR006913">
    <property type="entry name" value="CENP-V/GFA"/>
</dbReference>
<keyword evidence="4" id="KW-0456">Lyase</keyword>
<dbReference type="Proteomes" id="UP000641137">
    <property type="component" value="Unassembled WGS sequence"/>
</dbReference>
<keyword evidence="7" id="KW-1185">Reference proteome</keyword>
<keyword evidence="2" id="KW-0479">Metal-binding</keyword>
<dbReference type="PROSITE" id="PS51891">
    <property type="entry name" value="CENP_V_GFA"/>
    <property type="match status" value="1"/>
</dbReference>
<dbReference type="PANTHER" id="PTHR33337">
    <property type="entry name" value="GFA DOMAIN-CONTAINING PROTEIN"/>
    <property type="match status" value="1"/>
</dbReference>
<dbReference type="RefSeq" id="WP_189486628.1">
    <property type="nucleotide sequence ID" value="NZ_BMZO01000001.1"/>
</dbReference>
<gene>
    <name evidence="6" type="ORF">GCM10010136_00310</name>
</gene>
<evidence type="ECO:0000256" key="3">
    <source>
        <dbReference type="ARBA" id="ARBA00022833"/>
    </source>
</evidence>
<dbReference type="EMBL" id="BMZO01000001">
    <property type="protein sequence ID" value="GHC60353.1"/>
    <property type="molecule type" value="Genomic_DNA"/>
</dbReference>
<feature type="domain" description="CENP-V/GFA" evidence="5">
    <location>
        <begin position="8"/>
        <end position="119"/>
    </location>
</feature>
<comment type="caution">
    <text evidence="6">The sequence shown here is derived from an EMBL/GenBank/DDBJ whole genome shotgun (WGS) entry which is preliminary data.</text>
</comment>
<reference evidence="6" key="2">
    <citation type="submission" date="2020-09" db="EMBL/GenBank/DDBJ databases">
        <authorList>
            <person name="Sun Q."/>
            <person name="Kim S."/>
        </authorList>
    </citation>
    <scope>NUCLEOTIDE SEQUENCE</scope>
    <source>
        <strain evidence="6">KCTC 42097</strain>
    </source>
</reference>
<dbReference type="Gene3D" id="3.90.1590.10">
    <property type="entry name" value="glutathione-dependent formaldehyde- activating enzyme (gfa)"/>
    <property type="match status" value="1"/>
</dbReference>
<evidence type="ECO:0000313" key="7">
    <source>
        <dbReference type="Proteomes" id="UP000641137"/>
    </source>
</evidence>
<reference evidence="6" key="1">
    <citation type="journal article" date="2014" name="Int. J. Syst. Evol. Microbiol.">
        <title>Complete genome sequence of Corynebacterium casei LMG S-19264T (=DSM 44701T), isolated from a smear-ripened cheese.</title>
        <authorList>
            <consortium name="US DOE Joint Genome Institute (JGI-PGF)"/>
            <person name="Walter F."/>
            <person name="Albersmeier A."/>
            <person name="Kalinowski J."/>
            <person name="Ruckert C."/>
        </authorList>
    </citation>
    <scope>NUCLEOTIDE SEQUENCE</scope>
    <source>
        <strain evidence="6">KCTC 42097</strain>
    </source>
</reference>
<keyword evidence="3" id="KW-0862">Zinc</keyword>
<comment type="similarity">
    <text evidence="1">Belongs to the Gfa family.</text>
</comment>
<evidence type="ECO:0000256" key="2">
    <source>
        <dbReference type="ARBA" id="ARBA00022723"/>
    </source>
</evidence>
<accession>A0A8J3GFU0</accession>
<proteinExistence type="inferred from homology"/>